<keyword evidence="2" id="KW-0677">Repeat</keyword>
<dbReference type="Proteomes" id="UP000515151">
    <property type="component" value="Chromosome 7"/>
</dbReference>
<dbReference type="GO" id="GO:0005739">
    <property type="term" value="C:mitochondrion"/>
    <property type="evidence" value="ECO:0007669"/>
    <property type="project" value="TreeGrafter"/>
</dbReference>
<evidence type="ECO:0000256" key="1">
    <source>
        <dbReference type="ARBA" id="ARBA00007626"/>
    </source>
</evidence>
<dbReference type="OrthoDB" id="1585145at2759"/>
<dbReference type="FunFam" id="1.25.40.10:FF:000910">
    <property type="entry name" value="Pentatricopeptide repeat-containing protein At5g14080"/>
    <property type="match status" value="1"/>
</dbReference>
<protein>
    <submittedName>
        <fullName evidence="6 7">Pentatricopeptide repeat-containing protein At5g61370, mitochondrial-like</fullName>
    </submittedName>
</protein>
<feature type="repeat" description="PPR" evidence="3">
    <location>
        <begin position="197"/>
        <end position="231"/>
    </location>
</feature>
<dbReference type="PROSITE" id="PS51375">
    <property type="entry name" value="PPR"/>
    <property type="match status" value="2"/>
</dbReference>
<evidence type="ECO:0000256" key="3">
    <source>
        <dbReference type="PROSITE-ProRule" id="PRU00708"/>
    </source>
</evidence>
<feature type="region of interest" description="Disordered" evidence="4">
    <location>
        <begin position="447"/>
        <end position="468"/>
    </location>
</feature>
<gene>
    <name evidence="6" type="primary">LOC116190146</name>
    <name evidence="7" type="synonym">LOC116212706</name>
</gene>
<evidence type="ECO:0000256" key="4">
    <source>
        <dbReference type="SAM" id="MobiDB-lite"/>
    </source>
</evidence>
<dbReference type="GeneID" id="116190146"/>
<feature type="repeat" description="PPR" evidence="3">
    <location>
        <begin position="274"/>
        <end position="308"/>
    </location>
</feature>
<dbReference type="PANTHER" id="PTHR47938:SF9">
    <property type="entry name" value="OS10G0422300 PROTEIN"/>
    <property type="match status" value="1"/>
</dbReference>
<dbReference type="InterPro" id="IPR002885">
    <property type="entry name" value="PPR_rpt"/>
</dbReference>
<accession>A0A6P8BZA5</accession>
<dbReference type="RefSeq" id="XP_031403214.1">
    <property type="nucleotide sequence ID" value="XM_031547354.1"/>
</dbReference>
<dbReference type="PANTHER" id="PTHR47938">
    <property type="entry name" value="RESPIRATORY COMPLEX I CHAPERONE (CIA84), PUTATIVE (AFU_ORTHOLOGUE AFUA_2G06020)-RELATED"/>
    <property type="match status" value="1"/>
</dbReference>
<evidence type="ECO:0000313" key="6">
    <source>
        <dbReference type="RefSeq" id="XP_031375665.1"/>
    </source>
</evidence>
<reference evidence="5" key="1">
    <citation type="journal article" date="2020" name="Plant Biotechnol. J.">
        <title>The pomegranate (Punica granatum L.) draft genome dissects genetic divergence between soft- and hard-seeded cultivars.</title>
        <authorList>
            <person name="Luo X."/>
            <person name="Li H."/>
            <person name="Wu Z."/>
            <person name="Yao W."/>
            <person name="Zhao P."/>
            <person name="Cao D."/>
            <person name="Yu H."/>
            <person name="Li K."/>
            <person name="Poudel K."/>
            <person name="Zhao D."/>
            <person name="Zhang F."/>
            <person name="Xia X."/>
            <person name="Chen L."/>
            <person name="Wang Q."/>
            <person name="Jing D."/>
            <person name="Cao S."/>
        </authorList>
    </citation>
    <scope>NUCLEOTIDE SEQUENCE [LARGE SCALE GENOMIC DNA]</scope>
</reference>
<sequence length="468" mass="53737">MRTMSAWNCIRLFKRPYCSCLDARMVNELCSLVSTAIGGLDDLELRLDQFKDSLTPSLVTRVVELCKDSEVPSRRVLRFFSWSRKNLDSGLQDTDFNFAIRVFSEKKDHTAVEMLLSDLRKESRALDPRTYGVVAETLVKLGREDEALGIFKNLDKFKCPQDGVTVTAIVSALCSKGHAKKAEGVVWHHKSKIEGIEPLIYRSLLYGWSVKENVKEARRIIKEMRSLRIIPDLFCFNVFLRCLCKQNLKRNPSGLVPEALNVMMEMRSYNIHPTSVSYNILLSCLGRARRVKESCQLLETMKKSGCAPDWVSYYLVVRVLYLTSRFGKGNKMVDEMIEGGLVPERKFYYDLIGILCGVKRVNHALDLFERMKRSELGGYGPVYDVLIPKLCRGGDFNMGRELWEEAERTGINLSCSPDLLDPSITEVFRPVKKVEKDKIKLMGLRQEKSQPKQIQVRLKRKRRTKKKP</sequence>
<reference evidence="6 7" key="2">
    <citation type="submission" date="2025-04" db="UniProtKB">
        <authorList>
            <consortium name="RefSeq"/>
        </authorList>
    </citation>
    <scope>IDENTIFICATION</scope>
    <source>
        <tissue evidence="6 7">Leaf</tissue>
    </source>
</reference>
<dbReference type="NCBIfam" id="TIGR00756">
    <property type="entry name" value="PPR"/>
    <property type="match status" value="1"/>
</dbReference>
<keyword evidence="5" id="KW-1185">Reference proteome</keyword>
<evidence type="ECO:0000313" key="5">
    <source>
        <dbReference type="Proteomes" id="UP000515151"/>
    </source>
</evidence>
<dbReference type="InterPro" id="IPR011990">
    <property type="entry name" value="TPR-like_helical_dom_sf"/>
</dbReference>
<proteinExistence type="inferred from homology"/>
<comment type="similarity">
    <text evidence="1">Belongs to the PPR family. P subfamily.</text>
</comment>
<evidence type="ECO:0000313" key="7">
    <source>
        <dbReference type="RefSeq" id="XP_031403214.1"/>
    </source>
</evidence>
<dbReference type="RefSeq" id="XP_031375665.1">
    <property type="nucleotide sequence ID" value="XM_031519805.1"/>
</dbReference>
<feature type="compositionally biased region" description="Basic residues" evidence="4">
    <location>
        <begin position="457"/>
        <end position="468"/>
    </location>
</feature>
<dbReference type="AlphaFoldDB" id="A0A6P8BZA5"/>
<name>A0A6P8BZA5_PUNGR</name>
<evidence type="ECO:0000256" key="2">
    <source>
        <dbReference type="ARBA" id="ARBA00022737"/>
    </source>
</evidence>
<dbReference type="Pfam" id="PF13812">
    <property type="entry name" value="PPR_3"/>
    <property type="match status" value="1"/>
</dbReference>
<organism evidence="5 6">
    <name type="scientific">Punica granatum</name>
    <name type="common">Pomegranate</name>
    <dbReference type="NCBI Taxonomy" id="22663"/>
    <lineage>
        <taxon>Eukaryota</taxon>
        <taxon>Viridiplantae</taxon>
        <taxon>Streptophyta</taxon>
        <taxon>Embryophyta</taxon>
        <taxon>Tracheophyta</taxon>
        <taxon>Spermatophyta</taxon>
        <taxon>Magnoliopsida</taxon>
        <taxon>eudicotyledons</taxon>
        <taxon>Gunneridae</taxon>
        <taxon>Pentapetalae</taxon>
        <taxon>rosids</taxon>
        <taxon>malvids</taxon>
        <taxon>Myrtales</taxon>
        <taxon>Lythraceae</taxon>
        <taxon>Punica</taxon>
    </lineage>
</organism>
<dbReference type="Pfam" id="PF01535">
    <property type="entry name" value="PPR"/>
    <property type="match status" value="1"/>
</dbReference>
<dbReference type="GO" id="GO:0003729">
    <property type="term" value="F:mRNA binding"/>
    <property type="evidence" value="ECO:0007669"/>
    <property type="project" value="TreeGrafter"/>
</dbReference>
<dbReference type="Gene3D" id="1.25.40.10">
    <property type="entry name" value="Tetratricopeptide repeat domain"/>
    <property type="match status" value="3"/>
</dbReference>
<dbReference type="Pfam" id="PF13041">
    <property type="entry name" value="PPR_2"/>
    <property type="match status" value="1"/>
</dbReference>